<gene>
    <name evidence="2" type="ORF">SAMN02745910_05182</name>
</gene>
<organism evidence="2 3">
    <name type="scientific">Priestia endophytica DSM 13796</name>
    <dbReference type="NCBI Taxonomy" id="1121089"/>
    <lineage>
        <taxon>Bacteria</taxon>
        <taxon>Bacillati</taxon>
        <taxon>Bacillota</taxon>
        <taxon>Bacilli</taxon>
        <taxon>Bacillales</taxon>
        <taxon>Bacillaceae</taxon>
        <taxon>Priestia</taxon>
    </lineage>
</organism>
<feature type="compositionally biased region" description="Low complexity" evidence="1">
    <location>
        <begin position="31"/>
        <end position="43"/>
    </location>
</feature>
<dbReference type="EMBL" id="FOXX01000031">
    <property type="protein sequence ID" value="SFQ89045.1"/>
    <property type="molecule type" value="Genomic_DNA"/>
</dbReference>
<reference evidence="2 3" key="1">
    <citation type="submission" date="2016-10" db="EMBL/GenBank/DDBJ databases">
        <authorList>
            <person name="Varghese N."/>
            <person name="Submissions S."/>
        </authorList>
    </citation>
    <scope>NUCLEOTIDE SEQUENCE [LARGE SCALE GENOMIC DNA]</scope>
    <source>
        <strain evidence="2 3">DSM 13796</strain>
    </source>
</reference>
<evidence type="ECO:0000256" key="1">
    <source>
        <dbReference type="SAM" id="MobiDB-lite"/>
    </source>
</evidence>
<feature type="non-terminal residue" evidence="2">
    <location>
        <position position="213"/>
    </location>
</feature>
<dbReference type="Proteomes" id="UP000182762">
    <property type="component" value="Unassembled WGS sequence"/>
</dbReference>
<protein>
    <submittedName>
        <fullName evidence="2">Uncharacterized protein</fullName>
    </submittedName>
</protein>
<feature type="compositionally biased region" description="Basic and acidic residues" evidence="1">
    <location>
        <begin position="49"/>
        <end position="67"/>
    </location>
</feature>
<feature type="compositionally biased region" description="Basic and acidic residues" evidence="1">
    <location>
        <begin position="163"/>
        <end position="175"/>
    </location>
</feature>
<feature type="region of interest" description="Disordered" evidence="1">
    <location>
        <begin position="163"/>
        <end position="213"/>
    </location>
</feature>
<name>A0A1I6C7H5_9BACI</name>
<comment type="caution">
    <text evidence="2">The sequence shown here is derived from an EMBL/GenBank/DDBJ whole genome shotgun (WGS) entry which is preliminary data.</text>
</comment>
<evidence type="ECO:0000313" key="2">
    <source>
        <dbReference type="EMBL" id="SFQ89045.1"/>
    </source>
</evidence>
<sequence length="213" mass="23515">MAPFNKKIAIFGASAIAATGIGIGAYALTNSSSEQASTSSNETVDSEQNNEKNTSKETDKKQEKNNELEGQDFEFDLDDNQDDELFDDIAQRATEASDTKENYAYVFDYDKKEDKAEETQYVFTNIEDLNPEVKKDGTFAFTEEQKQDTNKDVLLASADPLEIADKTEPQLKDIVIKNPHQVPAEKQTNETPAPEQPGAENPGNETPAPEQPG</sequence>
<feature type="region of interest" description="Disordered" evidence="1">
    <location>
        <begin position="31"/>
        <end position="83"/>
    </location>
</feature>
<evidence type="ECO:0000313" key="3">
    <source>
        <dbReference type="Proteomes" id="UP000182762"/>
    </source>
</evidence>
<proteinExistence type="predicted"/>
<accession>A0A1I6C7H5</accession>
<keyword evidence="3" id="KW-1185">Reference proteome</keyword>
<feature type="compositionally biased region" description="Acidic residues" evidence="1">
    <location>
        <begin position="69"/>
        <end position="83"/>
    </location>
</feature>